<keyword evidence="1" id="KW-0812">Transmembrane</keyword>
<dbReference type="EMBL" id="VSSQ01136449">
    <property type="protein sequence ID" value="MPN60759.1"/>
    <property type="molecule type" value="Genomic_DNA"/>
</dbReference>
<gene>
    <name evidence="2" type="ORF">SDC9_208491</name>
</gene>
<keyword evidence="1" id="KW-0472">Membrane</keyword>
<organism evidence="2">
    <name type="scientific">bioreactor metagenome</name>
    <dbReference type="NCBI Taxonomy" id="1076179"/>
    <lineage>
        <taxon>unclassified sequences</taxon>
        <taxon>metagenomes</taxon>
        <taxon>ecological metagenomes</taxon>
    </lineage>
</organism>
<sequence length="72" mass="7687">MLAIPGYLTINAITGPTAMKPTLITLAILLLGFAIIGAGRTTYEVNKQLPAAEMDSIKFWKKILMAALLLGV</sequence>
<name>A0A645JDK8_9ZZZZ</name>
<reference evidence="2" key="1">
    <citation type="submission" date="2019-08" db="EMBL/GenBank/DDBJ databases">
        <authorList>
            <person name="Kucharzyk K."/>
            <person name="Murdoch R.W."/>
            <person name="Higgins S."/>
            <person name="Loffler F."/>
        </authorList>
    </citation>
    <scope>NUCLEOTIDE SEQUENCE</scope>
</reference>
<dbReference type="AlphaFoldDB" id="A0A645JDK8"/>
<keyword evidence="1" id="KW-1133">Transmembrane helix</keyword>
<evidence type="ECO:0000313" key="2">
    <source>
        <dbReference type="EMBL" id="MPN60759.1"/>
    </source>
</evidence>
<proteinExistence type="predicted"/>
<feature type="transmembrane region" description="Helical" evidence="1">
    <location>
        <begin position="22"/>
        <end position="39"/>
    </location>
</feature>
<accession>A0A645JDK8</accession>
<protein>
    <submittedName>
        <fullName evidence="2">Uncharacterized protein</fullName>
    </submittedName>
</protein>
<comment type="caution">
    <text evidence="2">The sequence shown here is derived from an EMBL/GenBank/DDBJ whole genome shotgun (WGS) entry which is preliminary data.</text>
</comment>
<evidence type="ECO:0000256" key="1">
    <source>
        <dbReference type="SAM" id="Phobius"/>
    </source>
</evidence>